<dbReference type="Proteomes" id="UP000886520">
    <property type="component" value="Chromosome 23"/>
</dbReference>
<evidence type="ECO:0000313" key="1">
    <source>
        <dbReference type="EMBL" id="KAI5061429.1"/>
    </source>
</evidence>
<name>A0A9D4U4F9_ADICA</name>
<protein>
    <submittedName>
        <fullName evidence="1">Uncharacterized protein</fullName>
    </submittedName>
</protein>
<reference evidence="1" key="1">
    <citation type="submission" date="2021-01" db="EMBL/GenBank/DDBJ databases">
        <title>Adiantum capillus-veneris genome.</title>
        <authorList>
            <person name="Fang Y."/>
            <person name="Liao Q."/>
        </authorList>
    </citation>
    <scope>NUCLEOTIDE SEQUENCE</scope>
    <source>
        <strain evidence="1">H3</strain>
        <tissue evidence="1">Leaf</tissue>
    </source>
</reference>
<gene>
    <name evidence="1" type="ORF">GOP47_0023934</name>
</gene>
<keyword evidence="2" id="KW-1185">Reference proteome</keyword>
<evidence type="ECO:0000313" key="2">
    <source>
        <dbReference type="Proteomes" id="UP000886520"/>
    </source>
</evidence>
<accession>A0A9D4U4F9</accession>
<dbReference type="EMBL" id="JABFUD020000023">
    <property type="protein sequence ID" value="KAI5061429.1"/>
    <property type="molecule type" value="Genomic_DNA"/>
</dbReference>
<proteinExistence type="predicted"/>
<comment type="caution">
    <text evidence="1">The sequence shown here is derived from an EMBL/GenBank/DDBJ whole genome shotgun (WGS) entry which is preliminary data.</text>
</comment>
<organism evidence="1 2">
    <name type="scientific">Adiantum capillus-veneris</name>
    <name type="common">Maidenhair fern</name>
    <dbReference type="NCBI Taxonomy" id="13818"/>
    <lineage>
        <taxon>Eukaryota</taxon>
        <taxon>Viridiplantae</taxon>
        <taxon>Streptophyta</taxon>
        <taxon>Embryophyta</taxon>
        <taxon>Tracheophyta</taxon>
        <taxon>Polypodiopsida</taxon>
        <taxon>Polypodiidae</taxon>
        <taxon>Polypodiales</taxon>
        <taxon>Pteridineae</taxon>
        <taxon>Pteridaceae</taxon>
        <taxon>Vittarioideae</taxon>
        <taxon>Adiantum</taxon>
    </lineage>
</organism>
<sequence length="200" mass="22841">MFGSPFFIPEQVIQFCQERLAARGVAIEYRYLQEFHELQKQLGGPYKKWEVEVTDLAIGIGMSYYFQEQEERQVQSEWLMIPAVYLLMGEAVQESKSNHVKVLNDITNATMTCTTNGVSRSSTLKGALVSKEQSVDFALLTDEDKESIIMQFLGENDVDAMYGNLTLQVKKTQGKEVGLYQASKLEDFLSLKMWFAYLET</sequence>
<dbReference type="AlphaFoldDB" id="A0A9D4U4F9"/>